<organism evidence="2">
    <name type="scientific">Eucalyptus grandis</name>
    <name type="common">Flooded gum</name>
    <dbReference type="NCBI Taxonomy" id="71139"/>
    <lineage>
        <taxon>Eukaryota</taxon>
        <taxon>Viridiplantae</taxon>
        <taxon>Streptophyta</taxon>
        <taxon>Embryophyta</taxon>
        <taxon>Tracheophyta</taxon>
        <taxon>Spermatophyta</taxon>
        <taxon>Magnoliopsida</taxon>
        <taxon>eudicotyledons</taxon>
        <taxon>Gunneridae</taxon>
        <taxon>Pentapetalae</taxon>
        <taxon>rosids</taxon>
        <taxon>malvids</taxon>
        <taxon>Myrtales</taxon>
        <taxon>Myrtaceae</taxon>
        <taxon>Myrtoideae</taxon>
        <taxon>Eucalypteae</taxon>
        <taxon>Eucalyptus</taxon>
    </lineage>
</organism>
<dbReference type="EMBL" id="KK198754">
    <property type="protein sequence ID" value="KCW86677.1"/>
    <property type="molecule type" value="Genomic_DNA"/>
</dbReference>
<dbReference type="Gramene" id="KCW86677">
    <property type="protein sequence ID" value="KCW86677"/>
    <property type="gene ID" value="EUGRSUZ_B03300"/>
</dbReference>
<dbReference type="AlphaFoldDB" id="A0A059D7V6"/>
<dbReference type="InParanoid" id="A0A059D7V6"/>
<reference evidence="2" key="1">
    <citation type="submission" date="2013-07" db="EMBL/GenBank/DDBJ databases">
        <title>The genome of Eucalyptus grandis.</title>
        <authorList>
            <person name="Schmutz J."/>
            <person name="Hayes R."/>
            <person name="Myburg A."/>
            <person name="Tuskan G."/>
            <person name="Grattapaglia D."/>
            <person name="Rokhsar D.S."/>
        </authorList>
    </citation>
    <scope>NUCLEOTIDE SEQUENCE</scope>
    <source>
        <tissue evidence="2">Leaf extractions</tissue>
    </source>
</reference>
<gene>
    <name evidence="2" type="ORF">EUGRSUZ_B03300</name>
</gene>
<feature type="signal peptide" evidence="1">
    <location>
        <begin position="1"/>
        <end position="20"/>
    </location>
</feature>
<evidence type="ECO:0000313" key="2">
    <source>
        <dbReference type="EMBL" id="KCW86677.1"/>
    </source>
</evidence>
<sequence>MISFLTCFVFLFDFLDLSLRGDIKWCNDYHFFLLDQLVLSSETSFSVLHVVHQLIVGRLCLSRHSDNPSLVSVACCNATKQAVENPQSFPQTNGFIT</sequence>
<proteinExistence type="predicted"/>
<protein>
    <recommendedName>
        <fullName evidence="3">Secreted protein</fullName>
    </recommendedName>
</protein>
<name>A0A059D7V6_EUCGR</name>
<accession>A0A059D7V6</accession>
<keyword evidence="1" id="KW-0732">Signal</keyword>
<feature type="chain" id="PRO_5001569978" description="Secreted protein" evidence="1">
    <location>
        <begin position="21"/>
        <end position="97"/>
    </location>
</feature>
<evidence type="ECO:0008006" key="3">
    <source>
        <dbReference type="Google" id="ProtNLM"/>
    </source>
</evidence>
<evidence type="ECO:0000256" key="1">
    <source>
        <dbReference type="SAM" id="SignalP"/>
    </source>
</evidence>